<dbReference type="RefSeq" id="WP_203005121.1">
    <property type="nucleotide sequence ID" value="NZ_JADWYU010000233.1"/>
</dbReference>
<reference evidence="1" key="1">
    <citation type="submission" date="2020-12" db="EMBL/GenBank/DDBJ databases">
        <title>Genomic characterization of non-nitrogen-fixing Frankia strains.</title>
        <authorList>
            <person name="Carlos-Shanley C."/>
            <person name="Guerra T."/>
            <person name="Hahn D."/>
        </authorList>
    </citation>
    <scope>NUCLEOTIDE SEQUENCE</scope>
    <source>
        <strain evidence="1">CN6</strain>
    </source>
</reference>
<evidence type="ECO:0000313" key="2">
    <source>
        <dbReference type="Proteomes" id="UP000604475"/>
    </source>
</evidence>
<comment type="caution">
    <text evidence="1">The sequence shown here is derived from an EMBL/GenBank/DDBJ whole genome shotgun (WGS) entry which is preliminary data.</text>
</comment>
<proteinExistence type="predicted"/>
<sequence>MTTPRGALHHQLAVLRRQLARPRYAPSGRMLLATLALFPPPTPVGVPGLPTTLLRWHGELVRRHWTYPATV</sequence>
<evidence type="ECO:0000313" key="1">
    <source>
        <dbReference type="EMBL" id="MBL7632549.1"/>
    </source>
</evidence>
<dbReference type="EMBL" id="JAEACQ010000341">
    <property type="protein sequence ID" value="MBL7632549.1"/>
    <property type="molecule type" value="Genomic_DNA"/>
</dbReference>
<keyword evidence="2" id="KW-1185">Reference proteome</keyword>
<organism evidence="1 2">
    <name type="scientific">Frankia nepalensis</name>
    <dbReference type="NCBI Taxonomy" id="1836974"/>
    <lineage>
        <taxon>Bacteria</taxon>
        <taxon>Bacillati</taxon>
        <taxon>Actinomycetota</taxon>
        <taxon>Actinomycetes</taxon>
        <taxon>Frankiales</taxon>
        <taxon>Frankiaceae</taxon>
        <taxon>Frankia</taxon>
    </lineage>
</organism>
<dbReference type="Proteomes" id="UP000604475">
    <property type="component" value="Unassembled WGS sequence"/>
</dbReference>
<protein>
    <submittedName>
        <fullName evidence="1">Uncharacterized protein</fullName>
    </submittedName>
</protein>
<accession>A0A937UR66</accession>
<gene>
    <name evidence="1" type="ORF">I7412_36430</name>
</gene>
<dbReference type="AlphaFoldDB" id="A0A937UR66"/>
<name>A0A937UR66_9ACTN</name>